<dbReference type="RefSeq" id="WP_284266652.1">
    <property type="nucleotide sequence ID" value="NZ_BSOW01000009.1"/>
</dbReference>
<evidence type="ECO:0000256" key="1">
    <source>
        <dbReference type="ARBA" id="ARBA00004127"/>
    </source>
</evidence>
<keyword evidence="2 5" id="KW-0812">Transmembrane</keyword>
<sequence length="177" mass="19735">MQRVSAVLGSALFFVVAPCVLAGLIPWSMTRWEFRPAFFGLEGGRSVGVLLILVGLPGLVDSFARFALQGLGTPAPVAPPKNLVVTGLYRHVRNPIYLAVVAIILGQAVLFGDWRLVLWGALLWLFFHLFVVAYEEPTLRSTFGSEYEAYCANVRRWVPRVVPWRAPRSGWRQPAKK</sequence>
<dbReference type="InterPro" id="IPR007318">
    <property type="entry name" value="Phopholipid_MeTrfase"/>
</dbReference>
<dbReference type="PANTHER" id="PTHR12714:SF24">
    <property type="entry name" value="SLR1182 PROTEIN"/>
    <property type="match status" value="1"/>
</dbReference>
<protein>
    <recommendedName>
        <fullName evidence="8">Isoprenylcysteine carboxyl methyltransferase</fullName>
    </recommendedName>
</protein>
<keyword evidence="3 5" id="KW-1133">Transmembrane helix</keyword>
<evidence type="ECO:0000313" key="7">
    <source>
        <dbReference type="Proteomes" id="UP001156905"/>
    </source>
</evidence>
<keyword evidence="4 5" id="KW-0472">Membrane</keyword>
<proteinExistence type="predicted"/>
<keyword evidence="7" id="KW-1185">Reference proteome</keyword>
<dbReference type="Gene3D" id="1.20.120.1630">
    <property type="match status" value="1"/>
</dbReference>
<evidence type="ECO:0000256" key="3">
    <source>
        <dbReference type="ARBA" id="ARBA00022989"/>
    </source>
</evidence>
<gene>
    <name evidence="6" type="ORF">GCM10007857_30750</name>
</gene>
<name>A0ABQ6AVW3_9BRAD</name>
<feature type="transmembrane region" description="Helical" evidence="5">
    <location>
        <begin position="117"/>
        <end position="134"/>
    </location>
</feature>
<dbReference type="Pfam" id="PF04191">
    <property type="entry name" value="PEMT"/>
    <property type="match status" value="1"/>
</dbReference>
<accession>A0ABQ6AVW3</accession>
<evidence type="ECO:0000256" key="4">
    <source>
        <dbReference type="ARBA" id="ARBA00023136"/>
    </source>
</evidence>
<evidence type="ECO:0008006" key="8">
    <source>
        <dbReference type="Google" id="ProtNLM"/>
    </source>
</evidence>
<feature type="transmembrane region" description="Helical" evidence="5">
    <location>
        <begin position="46"/>
        <end position="64"/>
    </location>
</feature>
<dbReference type="EMBL" id="BSOW01000009">
    <property type="protein sequence ID" value="GLR86364.1"/>
    <property type="molecule type" value="Genomic_DNA"/>
</dbReference>
<dbReference type="Proteomes" id="UP001156905">
    <property type="component" value="Unassembled WGS sequence"/>
</dbReference>
<organism evidence="6 7">
    <name type="scientific">Bradyrhizobium iriomotense</name>
    <dbReference type="NCBI Taxonomy" id="441950"/>
    <lineage>
        <taxon>Bacteria</taxon>
        <taxon>Pseudomonadati</taxon>
        <taxon>Pseudomonadota</taxon>
        <taxon>Alphaproteobacteria</taxon>
        <taxon>Hyphomicrobiales</taxon>
        <taxon>Nitrobacteraceae</taxon>
        <taxon>Bradyrhizobium</taxon>
    </lineage>
</organism>
<comment type="caution">
    <text evidence="6">The sequence shown here is derived from an EMBL/GenBank/DDBJ whole genome shotgun (WGS) entry which is preliminary data.</text>
</comment>
<dbReference type="PANTHER" id="PTHR12714">
    <property type="entry name" value="PROTEIN-S ISOPRENYLCYSTEINE O-METHYLTRANSFERASE"/>
    <property type="match status" value="1"/>
</dbReference>
<reference evidence="7" key="1">
    <citation type="journal article" date="2019" name="Int. J. Syst. Evol. Microbiol.">
        <title>The Global Catalogue of Microorganisms (GCM) 10K type strain sequencing project: providing services to taxonomists for standard genome sequencing and annotation.</title>
        <authorList>
            <consortium name="The Broad Institute Genomics Platform"/>
            <consortium name="The Broad Institute Genome Sequencing Center for Infectious Disease"/>
            <person name="Wu L."/>
            <person name="Ma J."/>
        </authorList>
    </citation>
    <scope>NUCLEOTIDE SEQUENCE [LARGE SCALE GENOMIC DNA]</scope>
    <source>
        <strain evidence="7">NBRC 102520</strain>
    </source>
</reference>
<feature type="transmembrane region" description="Helical" evidence="5">
    <location>
        <begin position="95"/>
        <end position="111"/>
    </location>
</feature>
<comment type="subcellular location">
    <subcellularLocation>
        <location evidence="1">Endomembrane system</location>
        <topology evidence="1">Multi-pass membrane protein</topology>
    </subcellularLocation>
</comment>
<evidence type="ECO:0000256" key="5">
    <source>
        <dbReference type="SAM" id="Phobius"/>
    </source>
</evidence>
<evidence type="ECO:0000313" key="6">
    <source>
        <dbReference type="EMBL" id="GLR86364.1"/>
    </source>
</evidence>
<evidence type="ECO:0000256" key="2">
    <source>
        <dbReference type="ARBA" id="ARBA00022692"/>
    </source>
</evidence>